<dbReference type="RefSeq" id="WP_237254867.1">
    <property type="nucleotide sequence ID" value="NZ_JAKJXH010000048.1"/>
</dbReference>
<sequence>MSSAHAQAEYFQQSHVHTGDDGRGLRRVLVGDVECQHVCYADTVLGIAVAAFMPLRVVPGTEDIDQYVVMGDVCVEPMNATDWREGHGH</sequence>
<evidence type="ECO:0000313" key="3">
    <source>
        <dbReference type="Proteomes" id="UP001162905"/>
    </source>
</evidence>
<protein>
    <submittedName>
        <fullName evidence="2">Uncharacterized protein</fullName>
    </submittedName>
</protein>
<proteinExistence type="predicted"/>
<evidence type="ECO:0000256" key="1">
    <source>
        <dbReference type="SAM" id="MobiDB-lite"/>
    </source>
</evidence>
<comment type="caution">
    <text evidence="2">The sequence shown here is derived from an EMBL/GenBank/DDBJ whole genome shotgun (WGS) entry which is preliminary data.</text>
</comment>
<keyword evidence="3" id="KW-1185">Reference proteome</keyword>
<dbReference type="EMBL" id="JAKJXH010000048">
    <property type="protein sequence ID" value="MCF7545566.1"/>
    <property type="molecule type" value="Genomic_DNA"/>
</dbReference>
<name>A0ABS9IE46_9PSED</name>
<reference evidence="2" key="1">
    <citation type="submission" date="2022-01" db="EMBL/GenBank/DDBJ databases">
        <title>Pseudomonas sp. nov. isolated from Antarctic regolith.</title>
        <authorList>
            <person name="Novakova D."/>
            <person name="Sedlar K."/>
        </authorList>
    </citation>
    <scope>NUCLEOTIDE SEQUENCE</scope>
    <source>
        <strain evidence="2">P2647</strain>
    </source>
</reference>
<gene>
    <name evidence="2" type="ORF">L4G47_25570</name>
</gene>
<dbReference type="Proteomes" id="UP001162905">
    <property type="component" value="Unassembled WGS sequence"/>
</dbReference>
<feature type="compositionally biased region" description="Polar residues" evidence="1">
    <location>
        <begin position="1"/>
        <end position="16"/>
    </location>
</feature>
<organism evidence="2 3">
    <name type="scientific">Pseudomonas petrae</name>
    <dbReference type="NCBI Taxonomy" id="2912190"/>
    <lineage>
        <taxon>Bacteria</taxon>
        <taxon>Pseudomonadati</taxon>
        <taxon>Pseudomonadota</taxon>
        <taxon>Gammaproteobacteria</taxon>
        <taxon>Pseudomonadales</taxon>
        <taxon>Pseudomonadaceae</taxon>
        <taxon>Pseudomonas</taxon>
    </lineage>
</organism>
<evidence type="ECO:0000313" key="2">
    <source>
        <dbReference type="EMBL" id="MCF7545566.1"/>
    </source>
</evidence>
<feature type="region of interest" description="Disordered" evidence="1">
    <location>
        <begin position="1"/>
        <end position="22"/>
    </location>
</feature>
<accession>A0ABS9IE46</accession>